<dbReference type="EMBL" id="NESQ01000054">
    <property type="protein sequence ID" value="PUU80899.1"/>
    <property type="molecule type" value="Genomic_DNA"/>
</dbReference>
<evidence type="ECO:0000256" key="1">
    <source>
        <dbReference type="SAM" id="SignalP"/>
    </source>
</evidence>
<dbReference type="AlphaFoldDB" id="A0A2T6ZZH5"/>
<evidence type="ECO:0000313" key="3">
    <source>
        <dbReference type="Proteomes" id="UP000244722"/>
    </source>
</evidence>
<reference evidence="2 3" key="1">
    <citation type="submission" date="2017-04" db="EMBL/GenBank/DDBJ databases">
        <title>Draft genome sequence of Tuber borchii Vittad., a whitish edible truffle.</title>
        <authorList>
            <consortium name="DOE Joint Genome Institute"/>
            <person name="Murat C."/>
            <person name="Kuo A."/>
            <person name="Barry K.W."/>
            <person name="Clum A."/>
            <person name="Dockter R.B."/>
            <person name="Fauchery L."/>
            <person name="Iotti M."/>
            <person name="Kohler A."/>
            <person name="Labutti K."/>
            <person name="Lindquist E.A."/>
            <person name="Lipzen A."/>
            <person name="Ohm R.A."/>
            <person name="Wang M."/>
            <person name="Grigoriev I.V."/>
            <person name="Zambonelli A."/>
            <person name="Martin F.M."/>
        </authorList>
    </citation>
    <scope>NUCLEOTIDE SEQUENCE [LARGE SCALE GENOMIC DNA]</scope>
    <source>
        <strain evidence="2 3">Tbo3840</strain>
    </source>
</reference>
<feature type="chain" id="PRO_5015592832" description="Secreted protein" evidence="1">
    <location>
        <begin position="24"/>
        <end position="108"/>
    </location>
</feature>
<evidence type="ECO:0008006" key="4">
    <source>
        <dbReference type="Google" id="ProtNLM"/>
    </source>
</evidence>
<evidence type="ECO:0000313" key="2">
    <source>
        <dbReference type="EMBL" id="PUU80899.1"/>
    </source>
</evidence>
<comment type="caution">
    <text evidence="2">The sequence shown here is derived from an EMBL/GenBank/DDBJ whole genome shotgun (WGS) entry which is preliminary data.</text>
</comment>
<organism evidence="2 3">
    <name type="scientific">Tuber borchii</name>
    <name type="common">White truffle</name>
    <dbReference type="NCBI Taxonomy" id="42251"/>
    <lineage>
        <taxon>Eukaryota</taxon>
        <taxon>Fungi</taxon>
        <taxon>Dikarya</taxon>
        <taxon>Ascomycota</taxon>
        <taxon>Pezizomycotina</taxon>
        <taxon>Pezizomycetes</taxon>
        <taxon>Pezizales</taxon>
        <taxon>Tuberaceae</taxon>
        <taxon>Tuber</taxon>
    </lineage>
</organism>
<keyword evidence="1" id="KW-0732">Signal</keyword>
<proteinExistence type="predicted"/>
<protein>
    <recommendedName>
        <fullName evidence="4">Secreted protein</fullName>
    </recommendedName>
</protein>
<sequence length="108" mass="12627">MRIKRWFLLLERLWIYHISFVLSRLGACSFPLIAEKGNSNVLSYRCSTFIFHLSSTVPSQELRPKPEWERGNLVRDRLPNRSGDLLFTVPIGFLGPANFQYAWRVDGR</sequence>
<feature type="signal peptide" evidence="1">
    <location>
        <begin position="1"/>
        <end position="23"/>
    </location>
</feature>
<dbReference type="Proteomes" id="UP000244722">
    <property type="component" value="Unassembled WGS sequence"/>
</dbReference>
<keyword evidence="3" id="KW-1185">Reference proteome</keyword>
<accession>A0A2T6ZZH5</accession>
<name>A0A2T6ZZH5_TUBBO</name>
<gene>
    <name evidence="2" type="ORF">B9Z19DRAFT_1078368</name>
</gene>